<evidence type="ECO:0000313" key="2">
    <source>
        <dbReference type="Proteomes" id="UP000550401"/>
    </source>
</evidence>
<dbReference type="RefSeq" id="WP_182531689.1">
    <property type="nucleotide sequence ID" value="NZ_JACGXL010000004.1"/>
</dbReference>
<dbReference type="EMBL" id="JACGXL010000004">
    <property type="protein sequence ID" value="MBA8888651.1"/>
    <property type="molecule type" value="Genomic_DNA"/>
</dbReference>
<comment type="caution">
    <text evidence="1">The sequence shown here is derived from an EMBL/GenBank/DDBJ whole genome shotgun (WGS) entry which is preliminary data.</text>
</comment>
<gene>
    <name evidence="1" type="ORF">FHW12_002884</name>
</gene>
<sequence>MDDLPANPWLRLPRVAPYVLDEDRLAVEVFNADAPAHVRLHVDTCPEPFFGDPDAPIVVLLLNPGVSEDGRYDDGLRATVSGDGPTQRHFYIGSDNRWWRKLVSALARERPGVDVARRVLSVEFIAYRSRSFGCGQLRLPSQDYAFALVRRAIRRGAAVVIVRGERHWIGAVPELHGHAQRVSIVNPQSAALSARNLAGDGFARLLAALDHAEESERATPA</sequence>
<dbReference type="Proteomes" id="UP000550401">
    <property type="component" value="Unassembled WGS sequence"/>
</dbReference>
<dbReference type="AlphaFoldDB" id="A0A839F943"/>
<reference evidence="1 2" key="1">
    <citation type="submission" date="2020-07" db="EMBL/GenBank/DDBJ databases">
        <title>Genomic Encyclopedia of Type Strains, Phase IV (KMG-V): Genome sequencing to study the core and pangenomes of soil and plant-associated prokaryotes.</title>
        <authorList>
            <person name="Whitman W."/>
        </authorList>
    </citation>
    <scope>NUCLEOTIDE SEQUENCE [LARGE SCALE GENOMIC DNA]</scope>
    <source>
        <strain evidence="1 2">RH2WT43</strain>
    </source>
</reference>
<organism evidence="1 2">
    <name type="scientific">Dokdonella fugitiva</name>
    <dbReference type="NCBI Taxonomy" id="328517"/>
    <lineage>
        <taxon>Bacteria</taxon>
        <taxon>Pseudomonadati</taxon>
        <taxon>Pseudomonadota</taxon>
        <taxon>Gammaproteobacteria</taxon>
        <taxon>Lysobacterales</taxon>
        <taxon>Rhodanobacteraceae</taxon>
        <taxon>Dokdonella</taxon>
    </lineage>
</organism>
<protein>
    <submittedName>
        <fullName evidence="1">Uncharacterized protein</fullName>
    </submittedName>
</protein>
<accession>A0A839F943</accession>
<keyword evidence="2" id="KW-1185">Reference proteome</keyword>
<proteinExistence type="predicted"/>
<evidence type="ECO:0000313" key="1">
    <source>
        <dbReference type="EMBL" id="MBA8888651.1"/>
    </source>
</evidence>
<name>A0A839F943_9GAMM</name>